<keyword evidence="3" id="KW-1185">Reference proteome</keyword>
<accession>A0A4S2N6M9</accession>
<gene>
    <name evidence="2" type="ORF">EX30DRAFT_392339</name>
</gene>
<name>A0A4S2N6M9_9PEZI</name>
<feature type="compositionally biased region" description="Pro residues" evidence="1">
    <location>
        <begin position="48"/>
        <end position="60"/>
    </location>
</feature>
<sequence length="251" mass="27708">MESIKCPLPFPYLPLLPPAPPCSDNFPLTHTPGPSKPALHIHCFPTPLTPTLPRTPPPSSPVDRLLPHLPPTPTSPTPTARRRQHPSPLLPTLPTSTSNQSLILRLKSLQMQLTSCARNVAPPFERHFGMGALPGRMRKEWWSMVEMVKEAERICGELMERAGSKMEMGEELEDDYMADDNGDSGCGLDDDEEDGDWPVKPINIQSLQLPPPACVDLPECVCLPSSQLTEAKVDGLDGWILCNKKDWDLGQ</sequence>
<reference evidence="2 3" key="1">
    <citation type="submission" date="2019-04" db="EMBL/GenBank/DDBJ databases">
        <title>Comparative genomics and transcriptomics to analyze fruiting body development in filamentous ascomycetes.</title>
        <authorList>
            <consortium name="DOE Joint Genome Institute"/>
            <person name="Lutkenhaus R."/>
            <person name="Traeger S."/>
            <person name="Breuer J."/>
            <person name="Kuo A."/>
            <person name="Lipzen A."/>
            <person name="Pangilinan J."/>
            <person name="Dilworth D."/>
            <person name="Sandor L."/>
            <person name="Poggeler S."/>
            <person name="Barry K."/>
            <person name="Grigoriev I.V."/>
            <person name="Nowrousian M."/>
        </authorList>
    </citation>
    <scope>NUCLEOTIDE SEQUENCE [LARGE SCALE GENOMIC DNA]</scope>
    <source>
        <strain evidence="2 3">CBS 389.68</strain>
    </source>
</reference>
<evidence type="ECO:0000313" key="3">
    <source>
        <dbReference type="Proteomes" id="UP000298138"/>
    </source>
</evidence>
<dbReference type="AlphaFoldDB" id="A0A4S2N6M9"/>
<dbReference type="Proteomes" id="UP000298138">
    <property type="component" value="Unassembled WGS sequence"/>
</dbReference>
<organism evidence="2 3">
    <name type="scientific">Ascodesmis nigricans</name>
    <dbReference type="NCBI Taxonomy" id="341454"/>
    <lineage>
        <taxon>Eukaryota</taxon>
        <taxon>Fungi</taxon>
        <taxon>Dikarya</taxon>
        <taxon>Ascomycota</taxon>
        <taxon>Pezizomycotina</taxon>
        <taxon>Pezizomycetes</taxon>
        <taxon>Pezizales</taxon>
        <taxon>Ascodesmidaceae</taxon>
        <taxon>Ascodesmis</taxon>
    </lineage>
</organism>
<evidence type="ECO:0000313" key="2">
    <source>
        <dbReference type="EMBL" id="TGZ84941.1"/>
    </source>
</evidence>
<feature type="region of interest" description="Disordered" evidence="1">
    <location>
        <begin position="48"/>
        <end position="96"/>
    </location>
</feature>
<dbReference type="InParanoid" id="A0A4S2N6M9"/>
<proteinExistence type="predicted"/>
<dbReference type="EMBL" id="ML220112">
    <property type="protein sequence ID" value="TGZ84941.1"/>
    <property type="molecule type" value="Genomic_DNA"/>
</dbReference>
<feature type="compositionally biased region" description="Low complexity" evidence="1">
    <location>
        <begin position="86"/>
        <end position="96"/>
    </location>
</feature>
<evidence type="ECO:0000256" key="1">
    <source>
        <dbReference type="SAM" id="MobiDB-lite"/>
    </source>
</evidence>
<protein>
    <submittedName>
        <fullName evidence="2">Uncharacterized protein</fullName>
    </submittedName>
</protein>